<dbReference type="GO" id="GO:0004523">
    <property type="term" value="F:RNA-DNA hybrid ribonuclease activity"/>
    <property type="evidence" value="ECO:0007669"/>
    <property type="project" value="InterPro"/>
</dbReference>
<dbReference type="EMBL" id="LCIT01000010">
    <property type="protein sequence ID" value="KKT62677.1"/>
    <property type="molecule type" value="Genomic_DNA"/>
</dbReference>
<evidence type="ECO:0000313" key="3">
    <source>
        <dbReference type="EMBL" id="KKT62677.1"/>
    </source>
</evidence>
<accession>A0A0G1L262</accession>
<reference evidence="3 4" key="1">
    <citation type="journal article" date="2015" name="Nature">
        <title>rRNA introns, odd ribosomes, and small enigmatic genomes across a large radiation of phyla.</title>
        <authorList>
            <person name="Brown C.T."/>
            <person name="Hug L.A."/>
            <person name="Thomas B.C."/>
            <person name="Sharon I."/>
            <person name="Castelle C.J."/>
            <person name="Singh A."/>
            <person name="Wilkins M.J."/>
            <person name="Williams K.H."/>
            <person name="Banfield J.F."/>
        </authorList>
    </citation>
    <scope>NUCLEOTIDE SEQUENCE [LARGE SCALE GENOMIC DNA]</scope>
</reference>
<evidence type="ECO:0000256" key="1">
    <source>
        <dbReference type="SAM" id="MobiDB-lite"/>
    </source>
</evidence>
<name>A0A0G1L262_9BACT</name>
<protein>
    <recommendedName>
        <fullName evidence="2">RNase H type-1 domain-containing protein</fullName>
    </recommendedName>
</protein>
<dbReference type="SUPFAM" id="SSF53098">
    <property type="entry name" value="Ribonuclease H-like"/>
    <property type="match status" value="1"/>
</dbReference>
<dbReference type="GO" id="GO:0003676">
    <property type="term" value="F:nucleic acid binding"/>
    <property type="evidence" value="ECO:0007669"/>
    <property type="project" value="InterPro"/>
</dbReference>
<feature type="region of interest" description="Disordered" evidence="1">
    <location>
        <begin position="151"/>
        <end position="177"/>
    </location>
</feature>
<organism evidence="3 4">
    <name type="scientific">Candidatus Giovannonibacteria bacterium GW2011_GWA2_44_26</name>
    <dbReference type="NCBI Taxonomy" id="1618648"/>
    <lineage>
        <taxon>Bacteria</taxon>
        <taxon>Candidatus Giovannoniibacteriota</taxon>
    </lineage>
</organism>
<dbReference type="InterPro" id="IPR036397">
    <property type="entry name" value="RNaseH_sf"/>
</dbReference>
<dbReference type="InterPro" id="IPR002156">
    <property type="entry name" value="RNaseH_domain"/>
</dbReference>
<dbReference type="Proteomes" id="UP000033945">
    <property type="component" value="Unassembled WGS sequence"/>
</dbReference>
<evidence type="ECO:0000259" key="2">
    <source>
        <dbReference type="PROSITE" id="PS50879"/>
    </source>
</evidence>
<feature type="compositionally biased region" description="Basic and acidic residues" evidence="1">
    <location>
        <begin position="151"/>
        <end position="172"/>
    </location>
</feature>
<feature type="domain" description="RNase H type-1" evidence="2">
    <location>
        <begin position="3"/>
        <end position="165"/>
    </location>
</feature>
<evidence type="ECO:0000313" key="4">
    <source>
        <dbReference type="Proteomes" id="UP000033945"/>
    </source>
</evidence>
<dbReference type="PROSITE" id="PS50879">
    <property type="entry name" value="RNASE_H_1"/>
    <property type="match status" value="1"/>
</dbReference>
<dbReference type="Gene3D" id="3.30.420.10">
    <property type="entry name" value="Ribonuclease H-like superfamily/Ribonuclease H"/>
    <property type="match status" value="1"/>
</dbReference>
<gene>
    <name evidence="3" type="ORF">UW55_C0010G0026</name>
</gene>
<dbReference type="InterPro" id="IPR012337">
    <property type="entry name" value="RNaseH-like_sf"/>
</dbReference>
<comment type="caution">
    <text evidence="3">The sequence shown here is derived from an EMBL/GenBank/DDBJ whole genome shotgun (WGS) entry which is preliminary data.</text>
</comment>
<sequence length="274" mass="31535">MDSPYAIHIRCDGSMDYDSKQTGGYGFVIEFPDSVGLAPIERFVKADGQGIHRLEMMAVLAGMNELLRFQKANSSLLRDVSGVTIHSDRLSVSDDEMNNPYRIQEYRRRKWKTRDGNPVKHSDLLDSIDKARKKLDDVISGRIEIKYTREKQNKTADKLSRQGKRSGTESKIARKGMRAKVGKRKLSGTELKHNLLAAGDVLDVHVYHKNPVQEEYEIRAEIMDGNYTGRTIRAFVSLEQELNLHRWHFYRVKITDVTTYAIRIESLEEIEDVY</sequence>
<proteinExistence type="predicted"/>
<dbReference type="AlphaFoldDB" id="A0A0G1L262"/>